<comment type="function">
    <text evidence="6">Specifically methylates the ribose of guanosine 2251 in 23S rRNA.</text>
</comment>
<dbReference type="Proteomes" id="UP001465153">
    <property type="component" value="Unassembled WGS sequence"/>
</dbReference>
<keyword evidence="1 6" id="KW-0963">Cytoplasm</keyword>
<comment type="caution">
    <text evidence="8">The sequence shown here is derived from an EMBL/GenBank/DDBJ whole genome shotgun (WGS) entry which is preliminary data.</text>
</comment>
<evidence type="ECO:0000256" key="5">
    <source>
        <dbReference type="ARBA" id="ARBA00022691"/>
    </source>
</evidence>
<reference evidence="8 9" key="1">
    <citation type="submission" date="2024-04" db="EMBL/GenBank/DDBJ databases">
        <title>Draft genome sequence of Sessilibacter corallicola NBRC 116591.</title>
        <authorList>
            <person name="Miyakawa T."/>
            <person name="Kusuya Y."/>
            <person name="Miura T."/>
        </authorList>
    </citation>
    <scope>NUCLEOTIDE SEQUENCE [LARGE SCALE GENOMIC DNA]</scope>
    <source>
        <strain evidence="8 9">KU-00831-HH</strain>
    </source>
</reference>
<feature type="binding site" evidence="6">
    <location>
        <position position="201"/>
    </location>
    <ligand>
        <name>S-adenosyl-L-methionine</name>
        <dbReference type="ChEBI" id="CHEBI:59789"/>
    </ligand>
</feature>
<evidence type="ECO:0000256" key="6">
    <source>
        <dbReference type="HAMAP-Rule" id="MF_01887"/>
    </source>
</evidence>
<accession>A0ABQ0A9G2</accession>
<evidence type="ECO:0000313" key="9">
    <source>
        <dbReference type="Proteomes" id="UP001465153"/>
    </source>
</evidence>
<dbReference type="CDD" id="cd18103">
    <property type="entry name" value="SpoU-like_RlmB"/>
    <property type="match status" value="1"/>
</dbReference>
<comment type="subcellular location">
    <subcellularLocation>
        <location evidence="6">Cytoplasm</location>
    </subcellularLocation>
</comment>
<feature type="binding site" evidence="6">
    <location>
        <position position="221"/>
    </location>
    <ligand>
        <name>S-adenosyl-L-methionine</name>
        <dbReference type="ChEBI" id="CHEBI:59789"/>
    </ligand>
</feature>
<dbReference type="Gene3D" id="3.40.1280.10">
    <property type="match status" value="1"/>
</dbReference>
<keyword evidence="9" id="KW-1185">Reference proteome</keyword>
<organism evidence="8 9">
    <name type="scientific">Sessilibacter corallicola</name>
    <dbReference type="NCBI Taxonomy" id="2904075"/>
    <lineage>
        <taxon>Bacteria</taxon>
        <taxon>Pseudomonadati</taxon>
        <taxon>Pseudomonadota</taxon>
        <taxon>Gammaproteobacteria</taxon>
        <taxon>Cellvibrionales</taxon>
        <taxon>Cellvibrionaceae</taxon>
        <taxon>Sessilibacter</taxon>
    </lineage>
</organism>
<dbReference type="SUPFAM" id="SSF75217">
    <property type="entry name" value="alpha/beta knot"/>
    <property type="match status" value="1"/>
</dbReference>
<keyword evidence="3 6" id="KW-0489">Methyltransferase</keyword>
<dbReference type="SMART" id="SM00967">
    <property type="entry name" value="SpoU_sub_bind"/>
    <property type="match status" value="1"/>
</dbReference>
<feature type="domain" description="RNA 2-O ribose methyltransferase substrate binding" evidence="7">
    <location>
        <begin position="6"/>
        <end position="81"/>
    </location>
</feature>
<dbReference type="InterPro" id="IPR029028">
    <property type="entry name" value="Alpha/beta_knot_MTases"/>
</dbReference>
<dbReference type="Gene3D" id="3.30.1330.30">
    <property type="match status" value="1"/>
</dbReference>
<dbReference type="PANTHER" id="PTHR46429">
    <property type="entry name" value="23S RRNA (GUANOSINE-2'-O-)-METHYLTRANSFERASE RLMB"/>
    <property type="match status" value="1"/>
</dbReference>
<keyword evidence="4 6" id="KW-0808">Transferase</keyword>
<keyword evidence="5 6" id="KW-0949">S-adenosyl-L-methionine</keyword>
<keyword evidence="2 6" id="KW-0698">rRNA processing</keyword>
<name>A0ABQ0A9G2_9GAMM</name>
<dbReference type="InterPro" id="IPR024915">
    <property type="entry name" value="23S_rRNA_MeTrfase_RlmB"/>
</dbReference>
<dbReference type="PANTHER" id="PTHR46429:SF1">
    <property type="entry name" value="23S RRNA (GUANOSINE-2'-O-)-METHYLTRANSFERASE RLMB"/>
    <property type="match status" value="1"/>
</dbReference>
<evidence type="ECO:0000259" key="7">
    <source>
        <dbReference type="SMART" id="SM00967"/>
    </source>
</evidence>
<dbReference type="InterPro" id="IPR001537">
    <property type="entry name" value="SpoU_MeTrfase"/>
</dbReference>
<protein>
    <recommendedName>
        <fullName evidence="6">23S rRNA (guanosine-2'-O-)-methyltransferase RlmB</fullName>
        <ecNumber evidence="6">2.1.1.185</ecNumber>
    </recommendedName>
    <alternativeName>
        <fullName evidence="6">23S rRNA (guanosine2251 2'-O)-methyltransferase</fullName>
    </alternativeName>
    <alternativeName>
        <fullName evidence="6">23S rRNA Gm2251 2'-O-methyltransferase</fullName>
    </alternativeName>
</protein>
<comment type="similarity">
    <text evidence="6">Belongs to the class IV-like SAM-binding methyltransferase superfamily. RNA methyltransferase TrmH family. RlmB subfamily.</text>
</comment>
<evidence type="ECO:0000313" key="8">
    <source>
        <dbReference type="EMBL" id="GAA6168283.1"/>
    </source>
</evidence>
<dbReference type="EC" id="2.1.1.185" evidence="6"/>
<dbReference type="HAMAP" id="MF_01887">
    <property type="entry name" value="23SrRNA_methyltr_B"/>
    <property type="match status" value="1"/>
</dbReference>
<evidence type="ECO:0000256" key="3">
    <source>
        <dbReference type="ARBA" id="ARBA00022603"/>
    </source>
</evidence>
<comment type="catalytic activity">
    <reaction evidence="6">
        <text>guanosine(2251) in 23S rRNA + S-adenosyl-L-methionine = 2'-O-methylguanosine(2251) in 23S rRNA + S-adenosyl-L-homocysteine + H(+)</text>
        <dbReference type="Rhea" id="RHEA:24140"/>
        <dbReference type="Rhea" id="RHEA-COMP:10239"/>
        <dbReference type="Rhea" id="RHEA-COMP:10241"/>
        <dbReference type="ChEBI" id="CHEBI:15378"/>
        <dbReference type="ChEBI" id="CHEBI:57856"/>
        <dbReference type="ChEBI" id="CHEBI:59789"/>
        <dbReference type="ChEBI" id="CHEBI:74269"/>
        <dbReference type="ChEBI" id="CHEBI:74445"/>
        <dbReference type="EC" id="2.1.1.185"/>
    </reaction>
</comment>
<feature type="binding site" evidence="6">
    <location>
        <position position="230"/>
    </location>
    <ligand>
        <name>S-adenosyl-L-methionine</name>
        <dbReference type="ChEBI" id="CHEBI:59789"/>
    </ligand>
</feature>
<dbReference type="Pfam" id="PF00588">
    <property type="entry name" value="SpoU_methylase"/>
    <property type="match status" value="1"/>
</dbReference>
<dbReference type="EMBL" id="BAABWN010000006">
    <property type="protein sequence ID" value="GAA6168283.1"/>
    <property type="molecule type" value="Genomic_DNA"/>
</dbReference>
<dbReference type="RefSeq" id="WP_353302953.1">
    <property type="nucleotide sequence ID" value="NZ_BAABWN010000006.1"/>
</dbReference>
<dbReference type="Pfam" id="PF08032">
    <property type="entry name" value="SpoU_sub_bind"/>
    <property type="match status" value="1"/>
</dbReference>
<dbReference type="InterPro" id="IPR029026">
    <property type="entry name" value="tRNA_m1G_MTases_N"/>
</dbReference>
<dbReference type="InterPro" id="IPR029064">
    <property type="entry name" value="Ribosomal_eL30-like_sf"/>
</dbReference>
<sequence length="251" mass="26622">MAKLESVYGLHAVHSLLKSSPYRVVELKVLKDRSDRRLQQILSLAEQNGISVQSLKRASLDKIADGNHQGVVAMATPGESYTESYLDTLLATASAENTNLLFLVLDGVTDPHNLGACLRSAEAAGAAAVIAPKDNSASLNTVARKVSSGASDSIPYITVTNLSRSLKTMQEQGVWVVGAAGEAENSLYSLDLTGAIALVMGAEGKGLRRLTRETCDHLAKLPMAGEVSSLNVSVAAGVFLYEAVRQRVKTR</sequence>
<proteinExistence type="inferred from homology"/>
<dbReference type="InterPro" id="IPR004441">
    <property type="entry name" value="rRNA_MeTrfase_TrmH"/>
</dbReference>
<evidence type="ECO:0000256" key="2">
    <source>
        <dbReference type="ARBA" id="ARBA00022552"/>
    </source>
</evidence>
<evidence type="ECO:0000256" key="4">
    <source>
        <dbReference type="ARBA" id="ARBA00022679"/>
    </source>
</evidence>
<gene>
    <name evidence="6 8" type="primary">rlmB</name>
    <name evidence="8" type="ORF">NBRC116591_20940</name>
</gene>
<dbReference type="InterPro" id="IPR013123">
    <property type="entry name" value="SpoU_subst-bd"/>
</dbReference>
<dbReference type="SUPFAM" id="SSF55315">
    <property type="entry name" value="L30e-like"/>
    <property type="match status" value="1"/>
</dbReference>
<dbReference type="NCBIfam" id="TIGR00186">
    <property type="entry name" value="rRNA_methyl_3"/>
    <property type="match status" value="1"/>
</dbReference>
<evidence type="ECO:0000256" key="1">
    <source>
        <dbReference type="ARBA" id="ARBA00022490"/>
    </source>
</evidence>